<dbReference type="PANTHER" id="PTHR48041">
    <property type="entry name" value="ABC TRANSPORTER G FAMILY MEMBER 28"/>
    <property type="match status" value="1"/>
</dbReference>
<feature type="transmembrane region" description="Helical" evidence="7">
    <location>
        <begin position="245"/>
        <end position="267"/>
    </location>
</feature>
<evidence type="ECO:0000256" key="3">
    <source>
        <dbReference type="ARBA" id="ARBA00022692"/>
    </source>
</evidence>
<feature type="non-terminal residue" evidence="9">
    <location>
        <position position="1"/>
    </location>
</feature>
<feature type="transmembrane region" description="Helical" evidence="7">
    <location>
        <begin position="113"/>
        <end position="131"/>
    </location>
</feature>
<evidence type="ECO:0000259" key="8">
    <source>
        <dbReference type="Pfam" id="PF01061"/>
    </source>
</evidence>
<feature type="non-terminal residue" evidence="9">
    <location>
        <position position="308"/>
    </location>
</feature>
<reference evidence="9" key="1">
    <citation type="journal article" date="2012" name="Bioengineered">
        <title>Additional insights into the genome of the oleaginous model alga Nannochloropsis gaditana.</title>
        <authorList>
            <person name="Jinkerson R.E."/>
            <person name="Radakovits R."/>
            <person name="Posewitz M.C."/>
        </authorList>
    </citation>
    <scope>NUCLEOTIDE SEQUENCE</scope>
    <source>
        <strain evidence="9">CCMP526</strain>
    </source>
</reference>
<evidence type="ECO:0000256" key="2">
    <source>
        <dbReference type="ARBA" id="ARBA00022448"/>
    </source>
</evidence>
<dbReference type="GO" id="GO:0016020">
    <property type="term" value="C:membrane"/>
    <property type="evidence" value="ECO:0007669"/>
    <property type="project" value="UniProtKB-SubCell"/>
</dbReference>
<feature type="region of interest" description="Disordered" evidence="6">
    <location>
        <begin position="277"/>
        <end position="308"/>
    </location>
</feature>
<keyword evidence="2" id="KW-0813">Transport</keyword>
<evidence type="ECO:0000313" key="9">
    <source>
        <dbReference type="EMBL" id="AFJ68832.1"/>
    </source>
</evidence>
<evidence type="ECO:0000256" key="6">
    <source>
        <dbReference type="SAM" id="MobiDB-lite"/>
    </source>
</evidence>
<feature type="transmembrane region" description="Helical" evidence="7">
    <location>
        <begin position="171"/>
        <end position="191"/>
    </location>
</feature>
<dbReference type="Pfam" id="PF01061">
    <property type="entry name" value="ABC2_membrane"/>
    <property type="match status" value="1"/>
</dbReference>
<feature type="domain" description="ABC-2 type transporter transmembrane" evidence="8">
    <location>
        <begin position="11"/>
        <end position="220"/>
    </location>
</feature>
<feature type="transmembrane region" description="Helical" evidence="7">
    <location>
        <begin position="143"/>
        <end position="165"/>
    </location>
</feature>
<dbReference type="InterPro" id="IPR050352">
    <property type="entry name" value="ABCG_transporters"/>
</dbReference>
<feature type="compositionally biased region" description="Basic and acidic residues" evidence="6">
    <location>
        <begin position="287"/>
        <end position="308"/>
    </location>
</feature>
<protein>
    <submittedName>
        <fullName evidence="9">Abc transporter</fullName>
    </submittedName>
</protein>
<evidence type="ECO:0000256" key="7">
    <source>
        <dbReference type="SAM" id="Phobius"/>
    </source>
</evidence>
<gene>
    <name evidence="9" type="ORF">NGATSA_3016800</name>
</gene>
<dbReference type="EMBL" id="JU967621">
    <property type="protein sequence ID" value="AFJ68832.1"/>
    <property type="molecule type" value="mRNA"/>
</dbReference>
<accession>I2CPJ9</accession>
<dbReference type="GO" id="GO:0140359">
    <property type="term" value="F:ABC-type transporter activity"/>
    <property type="evidence" value="ECO:0007669"/>
    <property type="project" value="InterPro"/>
</dbReference>
<reference evidence="9" key="2">
    <citation type="journal article" date="2012" name="Nat. Commun.">
        <title>Draft genome sequence and genetic transformation of the oleaginous alga Nannochloropis gaditana.</title>
        <authorList>
            <person name="Radakovits R."/>
            <person name="Jinkerson R.E."/>
            <person name="Fuerstenberg S.I."/>
            <person name="Tae H."/>
            <person name="Settlage R.E."/>
            <person name="Boore J.L."/>
            <person name="Posewitz M.C."/>
        </authorList>
    </citation>
    <scope>NUCLEOTIDE SEQUENCE</scope>
    <source>
        <strain evidence="9">CCMP526</strain>
    </source>
</reference>
<dbReference type="PANTHER" id="PTHR48041:SF139">
    <property type="entry name" value="PROTEIN SCARLET"/>
    <property type="match status" value="1"/>
</dbReference>
<keyword evidence="3 7" id="KW-0812">Transmembrane</keyword>
<dbReference type="AlphaFoldDB" id="I2CPJ9"/>
<keyword evidence="5 7" id="KW-0472">Membrane</keyword>
<proteinExistence type="evidence at transcript level"/>
<evidence type="ECO:0000256" key="5">
    <source>
        <dbReference type="ARBA" id="ARBA00023136"/>
    </source>
</evidence>
<name>I2CPJ9_NANGC</name>
<dbReference type="InterPro" id="IPR013525">
    <property type="entry name" value="ABC2_TM"/>
</dbReference>
<evidence type="ECO:0000256" key="1">
    <source>
        <dbReference type="ARBA" id="ARBA00004141"/>
    </source>
</evidence>
<comment type="subcellular location">
    <subcellularLocation>
        <location evidence="1">Membrane</location>
        <topology evidence="1">Multi-pass membrane protein</topology>
    </subcellularLocation>
</comment>
<organism evidence="9">
    <name type="scientific">Nannochloropsis gaditana (strain CCMP526)</name>
    <name type="common">Green microalga</name>
    <name type="synonym">Microchloropsis gaditana</name>
    <dbReference type="NCBI Taxonomy" id="1093141"/>
    <lineage>
        <taxon>Eukaryota</taxon>
        <taxon>Sar</taxon>
        <taxon>Stramenopiles</taxon>
        <taxon>Ochrophyta</taxon>
        <taxon>Eustigmatophyceae</taxon>
        <taxon>Eustigmatales</taxon>
        <taxon>Monodopsidaceae</taxon>
        <taxon>Nannochloropsis</taxon>
    </lineage>
</organism>
<feature type="transmembrane region" description="Helical" evidence="7">
    <location>
        <begin position="28"/>
        <end position="51"/>
    </location>
</feature>
<feature type="transmembrane region" description="Helical" evidence="7">
    <location>
        <begin position="63"/>
        <end position="84"/>
    </location>
</feature>
<evidence type="ECO:0000256" key="4">
    <source>
        <dbReference type="ARBA" id="ARBA00022989"/>
    </source>
</evidence>
<sequence length="308" mass="33926">RGEGGVPWAKQFAILCRRSLLHSCRNPLSSYVVVGRTVVMSLLVGSLYFQLDLSAEGIMNRQGAIFFVLVNQIFSSLGSLHLLLDEQEIVAHESRSAWYPISAYYTAKQVAELPVQLFTSALFAIVAYWMVGFQPSGTRFINFLMAMLLTGLVGESYILVCGAVTTSGKVAIVIAPVLMALFMLFGGFFINAGSVPPYYAWIKYISLFNYLNGALQKNEFQGLLFENGVTGEEVLDSLHLLPLSVWANLSVICGMIFGFRAISFVFVRRNFTPSPFQLPPSAPAARPKSEGGEEMKTEEEGMEGRRVG</sequence>
<keyword evidence="4 7" id="KW-1133">Transmembrane helix</keyword>